<evidence type="ECO:0000256" key="1">
    <source>
        <dbReference type="SAM" id="Phobius"/>
    </source>
</evidence>
<dbReference type="EMBL" id="GL883077">
    <property type="protein sequence ID" value="EGF91937.1"/>
    <property type="molecule type" value="Genomic_DNA"/>
</dbReference>
<reference evidence="4" key="1">
    <citation type="submission" date="2011-03" db="EMBL/GenBank/DDBJ databases">
        <title>Draft genome sequence of Brevundimonas diminuta.</title>
        <authorList>
            <person name="Brown P.J.B."/>
            <person name="Buechlein A."/>
            <person name="Hemmerich C."/>
            <person name="Brun Y.V."/>
        </authorList>
    </citation>
    <scope>NUCLEOTIDE SEQUENCE [LARGE SCALE GENOMIC DNA]</scope>
    <source>
        <strain evidence="4">C19</strain>
    </source>
</reference>
<proteinExistence type="predicted"/>
<keyword evidence="1" id="KW-0812">Transmembrane</keyword>
<protein>
    <submittedName>
        <fullName evidence="3">Membrane protein-like protein</fullName>
    </submittedName>
</protein>
<dbReference type="eggNOG" id="COG3503">
    <property type="taxonomic scope" value="Bacteria"/>
</dbReference>
<gene>
    <name evidence="3" type="ORF">ABI_03690</name>
</gene>
<dbReference type="PANTHER" id="PTHR40407">
    <property type="entry name" value="MEMBRANE PROTEIN-LIKE PROTEIN"/>
    <property type="match status" value="1"/>
</dbReference>
<evidence type="ECO:0000313" key="4">
    <source>
        <dbReference type="Proteomes" id="UP000006512"/>
    </source>
</evidence>
<feature type="transmembrane region" description="Helical" evidence="1">
    <location>
        <begin position="177"/>
        <end position="203"/>
    </location>
</feature>
<dbReference type="PANTHER" id="PTHR40407:SF1">
    <property type="entry name" value="HEPARAN-ALPHA-GLUCOSAMINIDE N-ACETYLTRANSFERASE CATALYTIC DOMAIN-CONTAINING PROTEIN"/>
    <property type="match status" value="1"/>
</dbReference>
<feature type="transmembrane region" description="Helical" evidence="1">
    <location>
        <begin position="215"/>
        <end position="235"/>
    </location>
</feature>
<feature type="transmembrane region" description="Helical" evidence="1">
    <location>
        <begin position="55"/>
        <end position="76"/>
    </location>
</feature>
<dbReference type="InterPro" id="IPR012429">
    <property type="entry name" value="HGSNAT_cat"/>
</dbReference>
<keyword evidence="4" id="KW-1185">Reference proteome</keyword>
<keyword evidence="1" id="KW-1133">Transmembrane helix</keyword>
<dbReference type="RefSeq" id="WP_006271105.1">
    <property type="nucleotide sequence ID" value="NZ_GL883077.1"/>
</dbReference>
<feature type="transmembrane region" description="Helical" evidence="1">
    <location>
        <begin position="12"/>
        <end position="35"/>
    </location>
</feature>
<feature type="transmembrane region" description="Helical" evidence="1">
    <location>
        <begin position="267"/>
        <end position="285"/>
    </location>
</feature>
<dbReference type="OrthoDB" id="508112at2"/>
<dbReference type="HOGENOM" id="CLU_054519_0_0_5"/>
<feature type="transmembrane region" description="Helical" evidence="1">
    <location>
        <begin position="346"/>
        <end position="365"/>
    </location>
</feature>
<feature type="domain" description="Heparan-alpha-glucosaminide N-acetyltransferase catalytic" evidence="2">
    <location>
        <begin position="7"/>
        <end position="216"/>
    </location>
</feature>
<dbReference type="STRING" id="715226.ABI_03690"/>
<accession>F4QJI6</accession>
<keyword evidence="1" id="KW-0472">Membrane</keyword>
<dbReference type="AlphaFoldDB" id="F4QJI6"/>
<feature type="transmembrane region" description="Helical" evidence="1">
    <location>
        <begin position="114"/>
        <end position="133"/>
    </location>
</feature>
<feature type="transmembrane region" description="Helical" evidence="1">
    <location>
        <begin position="306"/>
        <end position="326"/>
    </location>
</feature>
<name>F4QJI6_9CAUL</name>
<organism evidence="3 4">
    <name type="scientific">Asticcacaulis biprosthecium C19</name>
    <dbReference type="NCBI Taxonomy" id="715226"/>
    <lineage>
        <taxon>Bacteria</taxon>
        <taxon>Pseudomonadati</taxon>
        <taxon>Pseudomonadota</taxon>
        <taxon>Alphaproteobacteria</taxon>
        <taxon>Caulobacterales</taxon>
        <taxon>Caulobacteraceae</taxon>
        <taxon>Asticcacaulis</taxon>
    </lineage>
</organism>
<evidence type="ECO:0000313" key="3">
    <source>
        <dbReference type="EMBL" id="EGF91937.1"/>
    </source>
</evidence>
<feature type="transmembrane region" description="Helical" evidence="1">
    <location>
        <begin position="88"/>
        <end position="108"/>
    </location>
</feature>
<evidence type="ECO:0000259" key="2">
    <source>
        <dbReference type="Pfam" id="PF07786"/>
    </source>
</evidence>
<dbReference type="Proteomes" id="UP000006512">
    <property type="component" value="Unassembled WGS sequence"/>
</dbReference>
<dbReference type="Pfam" id="PF07786">
    <property type="entry name" value="HGSNAT_cat"/>
    <property type="match status" value="1"/>
</dbReference>
<feature type="transmembrane region" description="Helical" evidence="1">
    <location>
        <begin position="138"/>
        <end position="157"/>
    </location>
</feature>
<sequence>MSDIQKRLDFIDLLRGLVICLMVLDHTRDFIHIGAMTSDPLNLSTGGPALYITRWITHLCAPTFVFLSGVSIFLQAQKGKTGWPLSRFLLTRGLWLVFLELTLVNLGFDLWPGIFLQVIWAIGMSMVIMAALVWLPRLAVLGVGIAIVAGHNLLAPIDAPQLTGAAQVFWMLFMEPAFTLPLGGFNVYPVIPWLGIMCLGYGLTSVITDSGPNRARNIALLAIGCIVAFLCLRLPNLYGNSVPWAMPADPAEAPFAVLNVLKYPPSLHYVLITLGVALLIMLALPKLPALAQKPLLAFGRTPLLTYLLHIYVAHGLAVLVGVIQGIPAEAFLRHLSDPSRTTQAGLPLWGVYIAWIAVLAILYPISSAWAKYRATHKHWWTSYL</sequence>